<evidence type="ECO:0000256" key="4">
    <source>
        <dbReference type="ARBA" id="ARBA00022692"/>
    </source>
</evidence>
<evidence type="ECO:0000256" key="9">
    <source>
        <dbReference type="SAM" id="Phobius"/>
    </source>
</evidence>
<evidence type="ECO:0000256" key="8">
    <source>
        <dbReference type="SAM" id="MobiDB-lite"/>
    </source>
</evidence>
<accession>A0A0D2LC98</accession>
<keyword evidence="3" id="KW-1003">Cell membrane</keyword>
<keyword evidence="6" id="KW-0406">Ion transport</keyword>
<dbReference type="PANTHER" id="PTHR33281:SF19">
    <property type="entry name" value="VOLTAGE-DEPENDENT ANION CHANNEL-FORMING PROTEIN YNEE"/>
    <property type="match status" value="1"/>
</dbReference>
<gene>
    <name evidence="10" type="ORF">MNEG_3583</name>
</gene>
<sequence>MPQIAGARAIVRATRGGEGVKLLNEARGVTAGGAGGPGDVSDGYWLPTLLAADGRAFPTGPMVAYLAYSAVVVGALLALEGAGALQEFDRHVGTLQSAVNTIGVALFFLMGFRTNSSYATWLEGRKLVSDVERALLSLASTLEAGTVADKPLAQEMMRWGVAFTYALKCAQRNEDVLDDPGAAILAPAERAALRAVPVAQRPMQCTNQLMRLSVEAFRRGALVAGANDMDRLRGIIDALAACVPAFTRIMDTPVPFAYVVHLRSFMVVWLMAMPALYAGDFGWWTLPVDFFIGYALLGMEAISLEVEAPFGRDFNDLPLDDLTAAMAASALAASGEVMAEAVEDGASHASVLSEAPTGGNGRSSAADSH</sequence>
<feature type="region of interest" description="Disordered" evidence="8">
    <location>
        <begin position="348"/>
        <end position="369"/>
    </location>
</feature>
<comment type="subcellular location">
    <subcellularLocation>
        <location evidence="1">Cell membrane</location>
        <topology evidence="1">Multi-pass membrane protein</topology>
    </subcellularLocation>
</comment>
<dbReference type="OrthoDB" id="506538at2759"/>
<feature type="transmembrane region" description="Helical" evidence="9">
    <location>
        <begin position="91"/>
        <end position="112"/>
    </location>
</feature>
<reference evidence="10 11" key="1">
    <citation type="journal article" date="2013" name="BMC Genomics">
        <title>Reconstruction of the lipid metabolism for the microalga Monoraphidium neglectum from its genome sequence reveals characteristics suitable for biofuel production.</title>
        <authorList>
            <person name="Bogen C."/>
            <person name="Al-Dilaimi A."/>
            <person name="Albersmeier A."/>
            <person name="Wichmann J."/>
            <person name="Grundmann M."/>
            <person name="Rupp O."/>
            <person name="Lauersen K.J."/>
            <person name="Blifernez-Klassen O."/>
            <person name="Kalinowski J."/>
            <person name="Goesmann A."/>
            <person name="Mussgnug J.H."/>
            <person name="Kruse O."/>
        </authorList>
    </citation>
    <scope>NUCLEOTIDE SEQUENCE [LARGE SCALE GENOMIC DNA]</scope>
    <source>
        <strain evidence="10 11">SAG 48.87</strain>
    </source>
</reference>
<keyword evidence="11" id="KW-1185">Reference proteome</keyword>
<feature type="transmembrane region" description="Helical" evidence="9">
    <location>
        <begin position="256"/>
        <end position="277"/>
    </location>
</feature>
<dbReference type="Pfam" id="PF25539">
    <property type="entry name" value="Bestrophin_2"/>
    <property type="match status" value="1"/>
</dbReference>
<evidence type="ECO:0000256" key="1">
    <source>
        <dbReference type="ARBA" id="ARBA00004651"/>
    </source>
</evidence>
<evidence type="ECO:0000256" key="5">
    <source>
        <dbReference type="ARBA" id="ARBA00022989"/>
    </source>
</evidence>
<keyword evidence="2" id="KW-0813">Transport</keyword>
<keyword evidence="5 9" id="KW-1133">Transmembrane helix</keyword>
<protein>
    <submittedName>
        <fullName evidence="10">Uncharacterized protein</fullName>
    </submittedName>
</protein>
<evidence type="ECO:0000256" key="6">
    <source>
        <dbReference type="ARBA" id="ARBA00023065"/>
    </source>
</evidence>
<dbReference type="AlphaFoldDB" id="A0A0D2LC98"/>
<dbReference type="Proteomes" id="UP000054498">
    <property type="component" value="Unassembled WGS sequence"/>
</dbReference>
<evidence type="ECO:0000256" key="2">
    <source>
        <dbReference type="ARBA" id="ARBA00022448"/>
    </source>
</evidence>
<dbReference type="GO" id="GO:0005886">
    <property type="term" value="C:plasma membrane"/>
    <property type="evidence" value="ECO:0007669"/>
    <property type="project" value="UniProtKB-SubCell"/>
</dbReference>
<organism evidence="10 11">
    <name type="scientific">Monoraphidium neglectum</name>
    <dbReference type="NCBI Taxonomy" id="145388"/>
    <lineage>
        <taxon>Eukaryota</taxon>
        <taxon>Viridiplantae</taxon>
        <taxon>Chlorophyta</taxon>
        <taxon>core chlorophytes</taxon>
        <taxon>Chlorophyceae</taxon>
        <taxon>CS clade</taxon>
        <taxon>Sphaeropleales</taxon>
        <taxon>Selenastraceae</taxon>
        <taxon>Monoraphidium</taxon>
    </lineage>
</organism>
<dbReference type="InterPro" id="IPR044669">
    <property type="entry name" value="YneE/VCCN1/2-like"/>
</dbReference>
<evidence type="ECO:0000256" key="3">
    <source>
        <dbReference type="ARBA" id="ARBA00022475"/>
    </source>
</evidence>
<feature type="transmembrane region" description="Helical" evidence="9">
    <location>
        <begin position="65"/>
        <end position="85"/>
    </location>
</feature>
<name>A0A0D2LC98_9CHLO</name>
<dbReference type="EMBL" id="KK100675">
    <property type="protein sequence ID" value="KIZ04374.1"/>
    <property type="molecule type" value="Genomic_DNA"/>
</dbReference>
<dbReference type="RefSeq" id="XP_013903393.1">
    <property type="nucleotide sequence ID" value="XM_014047939.1"/>
</dbReference>
<keyword evidence="7 9" id="KW-0472">Membrane</keyword>
<proteinExistence type="predicted"/>
<dbReference type="GO" id="GO:0005254">
    <property type="term" value="F:chloride channel activity"/>
    <property type="evidence" value="ECO:0007669"/>
    <property type="project" value="InterPro"/>
</dbReference>
<keyword evidence="4 9" id="KW-0812">Transmembrane</keyword>
<evidence type="ECO:0000313" key="10">
    <source>
        <dbReference type="EMBL" id="KIZ04374.1"/>
    </source>
</evidence>
<evidence type="ECO:0000313" key="11">
    <source>
        <dbReference type="Proteomes" id="UP000054498"/>
    </source>
</evidence>
<dbReference type="GeneID" id="25736461"/>
<dbReference type="PANTHER" id="PTHR33281">
    <property type="entry name" value="UPF0187 PROTEIN YNEE"/>
    <property type="match status" value="1"/>
</dbReference>
<dbReference type="KEGG" id="mng:MNEG_3583"/>
<evidence type="ECO:0000256" key="7">
    <source>
        <dbReference type="ARBA" id="ARBA00023136"/>
    </source>
</evidence>